<dbReference type="RefSeq" id="WP_091530113.1">
    <property type="nucleotide sequence ID" value="NZ_FOOC01000001.1"/>
</dbReference>
<keyword evidence="4" id="KW-1185">Reference proteome</keyword>
<gene>
    <name evidence="3" type="ORF">SAMN04488120_101160</name>
</gene>
<reference evidence="3 4" key="1">
    <citation type="submission" date="2016-10" db="EMBL/GenBank/DDBJ databases">
        <authorList>
            <person name="de Groot N.N."/>
        </authorList>
    </citation>
    <scope>NUCLEOTIDE SEQUENCE [LARGE SCALE GENOMIC DNA]</scope>
    <source>
        <strain evidence="3 4">DSM 23609</strain>
    </source>
</reference>
<dbReference type="SUPFAM" id="SSF101874">
    <property type="entry name" value="YceI-like"/>
    <property type="match status" value="1"/>
</dbReference>
<dbReference type="Gene3D" id="2.40.128.110">
    <property type="entry name" value="Lipid/polyisoprenoid-binding, YceI-like"/>
    <property type="match status" value="1"/>
</dbReference>
<evidence type="ECO:0000313" key="4">
    <source>
        <dbReference type="Proteomes" id="UP000199771"/>
    </source>
</evidence>
<dbReference type="Proteomes" id="UP000199771">
    <property type="component" value="Unassembled WGS sequence"/>
</dbReference>
<evidence type="ECO:0000313" key="3">
    <source>
        <dbReference type="EMBL" id="SFF24849.1"/>
    </source>
</evidence>
<dbReference type="AlphaFoldDB" id="A0A1I2H604"/>
<name>A0A1I2H604_9GAMM</name>
<sequence length="188" mass="20261">MKFTAGIAALLLAGVLLPAIAAPRTLIREKSYIEFTVRQMGVPVSGRFTRFDAHITLDPAHPQTAAAQIQVDVASLTTGSEEADTVALDRPWLDAAGFPKATFISTAVRAVDGTRWLAEGTLTIRGISRPVSVPVSLQPQAEGALLANGELRIRRTDFAIGGGEWNEDELVADEVLVRFYLWLAPPAR</sequence>
<dbReference type="Pfam" id="PF04264">
    <property type="entry name" value="YceI"/>
    <property type="match status" value="1"/>
</dbReference>
<dbReference type="PANTHER" id="PTHR34406:SF1">
    <property type="entry name" value="PROTEIN YCEI"/>
    <property type="match status" value="1"/>
</dbReference>
<organism evidence="3 4">
    <name type="scientific">Fontimonas thermophila</name>
    <dbReference type="NCBI Taxonomy" id="1076937"/>
    <lineage>
        <taxon>Bacteria</taxon>
        <taxon>Pseudomonadati</taxon>
        <taxon>Pseudomonadota</taxon>
        <taxon>Gammaproteobacteria</taxon>
        <taxon>Nevskiales</taxon>
        <taxon>Nevskiaceae</taxon>
        <taxon>Fontimonas</taxon>
    </lineage>
</organism>
<dbReference type="SMART" id="SM00867">
    <property type="entry name" value="YceI"/>
    <property type="match status" value="1"/>
</dbReference>
<dbReference type="EMBL" id="FOOC01000001">
    <property type="protein sequence ID" value="SFF24849.1"/>
    <property type="molecule type" value="Genomic_DNA"/>
</dbReference>
<dbReference type="InterPro" id="IPR036761">
    <property type="entry name" value="TTHA0802/YceI-like_sf"/>
</dbReference>
<feature type="domain" description="Lipid/polyisoprenoid-binding YceI-like" evidence="2">
    <location>
        <begin position="23"/>
        <end position="184"/>
    </location>
</feature>
<dbReference type="PANTHER" id="PTHR34406">
    <property type="entry name" value="PROTEIN YCEI"/>
    <property type="match status" value="1"/>
</dbReference>
<proteinExistence type="predicted"/>
<dbReference type="OrthoDB" id="1247465at2"/>
<dbReference type="InterPro" id="IPR007372">
    <property type="entry name" value="Lipid/polyisoprenoid-bd_YceI"/>
</dbReference>
<keyword evidence="1" id="KW-0732">Signal</keyword>
<feature type="chain" id="PRO_5011761684" evidence="1">
    <location>
        <begin position="22"/>
        <end position="188"/>
    </location>
</feature>
<accession>A0A1I2H604</accession>
<feature type="signal peptide" evidence="1">
    <location>
        <begin position="1"/>
        <end position="21"/>
    </location>
</feature>
<protein>
    <submittedName>
        <fullName evidence="3">Polyisoprenoid-binding protein YceI</fullName>
    </submittedName>
</protein>
<dbReference type="STRING" id="1076937.SAMN04488120_101160"/>
<evidence type="ECO:0000256" key="1">
    <source>
        <dbReference type="SAM" id="SignalP"/>
    </source>
</evidence>
<evidence type="ECO:0000259" key="2">
    <source>
        <dbReference type="SMART" id="SM00867"/>
    </source>
</evidence>